<protein>
    <recommendedName>
        <fullName evidence="3">DUF2785 domain-containing protein</fullName>
    </recommendedName>
</protein>
<name>A0AAP5LPN4_PAEAM</name>
<comment type="caution">
    <text evidence="1">The sequence shown here is derived from an EMBL/GenBank/DDBJ whole genome shotgun (WGS) entry which is preliminary data.</text>
</comment>
<gene>
    <name evidence="1" type="ORF">J2W91_003166</name>
</gene>
<dbReference type="Proteomes" id="UP001254832">
    <property type="component" value="Unassembled WGS sequence"/>
</dbReference>
<accession>A0AAP5LPN4</accession>
<evidence type="ECO:0008006" key="3">
    <source>
        <dbReference type="Google" id="ProtNLM"/>
    </source>
</evidence>
<dbReference type="Pfam" id="PF10978">
    <property type="entry name" value="DUF2785"/>
    <property type="match status" value="1"/>
</dbReference>
<dbReference type="RefSeq" id="WP_310141272.1">
    <property type="nucleotide sequence ID" value="NZ_JAVDTR010000008.1"/>
</dbReference>
<organism evidence="1 2">
    <name type="scientific">Paenibacillus amylolyticus</name>
    <dbReference type="NCBI Taxonomy" id="1451"/>
    <lineage>
        <taxon>Bacteria</taxon>
        <taxon>Bacillati</taxon>
        <taxon>Bacillota</taxon>
        <taxon>Bacilli</taxon>
        <taxon>Bacillales</taxon>
        <taxon>Paenibacillaceae</taxon>
        <taxon>Paenibacillus</taxon>
    </lineage>
</organism>
<evidence type="ECO:0000313" key="1">
    <source>
        <dbReference type="EMBL" id="MDR6724698.1"/>
    </source>
</evidence>
<evidence type="ECO:0000313" key="2">
    <source>
        <dbReference type="Proteomes" id="UP001254832"/>
    </source>
</evidence>
<sequence length="278" mass="31994">MEASALKEQLLLFRRDDTLPSDVENPYEVAMHMLRHIGSTDPVLRDELIYVTFATWIAHGVFSAAQLREILHIAIDDEHLFYRLGEQGTDSVFTRTFSVLLIPPILSVDRQSPFLNKTDIERVQRRLVTYLKEEKDIRGYVEDKGWAHAPAHGADAAEDLAQSSNIDRSGLRQLLVALAVKITEPSTVHIYDEDQRIAHAVVTILRRNMLELDDITSWIDSLQRSNSRGTQTLQETSQQAMNVRVFLQTLYFIIRTEEEEPFTFVRHEIIKVIEKARL</sequence>
<dbReference type="AlphaFoldDB" id="A0AAP5LPN4"/>
<proteinExistence type="predicted"/>
<dbReference type="EMBL" id="JAVDTR010000008">
    <property type="protein sequence ID" value="MDR6724698.1"/>
    <property type="molecule type" value="Genomic_DNA"/>
</dbReference>
<reference evidence="1" key="1">
    <citation type="submission" date="2023-07" db="EMBL/GenBank/DDBJ databases">
        <title>Sorghum-associated microbial communities from plants grown in Nebraska, USA.</title>
        <authorList>
            <person name="Schachtman D."/>
        </authorList>
    </citation>
    <scope>NUCLEOTIDE SEQUENCE</scope>
    <source>
        <strain evidence="1">BE80</strain>
    </source>
</reference>
<dbReference type="InterPro" id="IPR021247">
    <property type="entry name" value="DUF2785"/>
</dbReference>